<dbReference type="Gene3D" id="1.10.600.10">
    <property type="entry name" value="Farnesyl Diphosphate Synthase"/>
    <property type="match status" value="1"/>
</dbReference>
<evidence type="ECO:0000256" key="6">
    <source>
        <dbReference type="RuleBase" id="RU004466"/>
    </source>
</evidence>
<dbReference type="SUPFAM" id="SSF48576">
    <property type="entry name" value="Terpenoid synthases"/>
    <property type="match status" value="1"/>
</dbReference>
<dbReference type="CDD" id="cd00685">
    <property type="entry name" value="Trans_IPPS_HT"/>
    <property type="match status" value="1"/>
</dbReference>
<evidence type="ECO:0000256" key="4">
    <source>
        <dbReference type="ARBA" id="ARBA00022723"/>
    </source>
</evidence>
<evidence type="ECO:0000256" key="2">
    <source>
        <dbReference type="ARBA" id="ARBA00006706"/>
    </source>
</evidence>
<dbReference type="InterPro" id="IPR000092">
    <property type="entry name" value="Polyprenyl_synt"/>
</dbReference>
<dbReference type="Pfam" id="PF00348">
    <property type="entry name" value="polyprenyl_synt"/>
    <property type="match status" value="1"/>
</dbReference>
<keyword evidence="5" id="KW-0460">Magnesium</keyword>
<gene>
    <name evidence="7" type="ORF">FC23_GL000007</name>
</gene>
<keyword evidence="4" id="KW-0479">Metal-binding</keyword>
<dbReference type="InterPro" id="IPR033749">
    <property type="entry name" value="Polyprenyl_synt_CS"/>
</dbReference>
<dbReference type="PROSITE" id="PS00444">
    <property type="entry name" value="POLYPRENYL_SYNTHASE_2"/>
    <property type="match status" value="1"/>
</dbReference>
<protein>
    <submittedName>
        <fullName evidence="7">Polyprenyl synthetase</fullName>
    </submittedName>
</protein>
<sequence length="325" mass="36246">MNNSKPWKKYPLIASELAQVNELLKQTMHAPNKDLESALKEMADNGGKYLRPSLVLLAAHAVGKPNKQIIQIATAIETLHMATLIHDDIIDDSDKRRGKPSIQFAFGKDVAVYAGDLLFTNFFDLMLNVNEPKYLQLNAHTMRQILNGELGQMNQRFNLEQTFDDYLADIKGKTAALFRLAAEQGAHFAGGNLEQTQILANFAENLGIAFQIIDDILDYRGSSQLNKPMLEDLPTGVYSLPLLLALKHPDLKVQLLPLLNKKTAMNVKDIKQIQAIVIDSGAINESKRLAQSYAQKGIAELTKLTPNPAVEILEKMTKELLQRTF</sequence>
<comment type="cofactor">
    <cofactor evidence="1">
        <name>Mg(2+)</name>
        <dbReference type="ChEBI" id="CHEBI:18420"/>
    </cofactor>
</comment>
<comment type="caution">
    <text evidence="7">The sequence shown here is derived from an EMBL/GenBank/DDBJ whole genome shotgun (WGS) entry which is preliminary data.</text>
</comment>
<dbReference type="RefSeq" id="WP_027824863.1">
    <property type="nucleotide sequence ID" value="NZ_AUEI01000004.1"/>
</dbReference>
<dbReference type="OrthoDB" id="9805316at2"/>
<dbReference type="AlphaFoldDB" id="A0A0R1S3Y0"/>
<evidence type="ECO:0000256" key="5">
    <source>
        <dbReference type="ARBA" id="ARBA00022842"/>
    </source>
</evidence>
<keyword evidence="8" id="KW-1185">Reference proteome</keyword>
<dbReference type="PROSITE" id="PS00723">
    <property type="entry name" value="POLYPRENYL_SYNTHASE_1"/>
    <property type="match status" value="1"/>
</dbReference>
<dbReference type="Proteomes" id="UP000051931">
    <property type="component" value="Unassembled WGS sequence"/>
</dbReference>
<dbReference type="PANTHER" id="PTHR12001:SF69">
    <property type="entry name" value="ALL TRANS-POLYPRENYL-DIPHOSPHATE SYNTHASE PDSS1"/>
    <property type="match status" value="1"/>
</dbReference>
<evidence type="ECO:0000256" key="3">
    <source>
        <dbReference type="ARBA" id="ARBA00022679"/>
    </source>
</evidence>
<evidence type="ECO:0000256" key="1">
    <source>
        <dbReference type="ARBA" id="ARBA00001946"/>
    </source>
</evidence>
<dbReference type="InterPro" id="IPR008949">
    <property type="entry name" value="Isoprenoid_synthase_dom_sf"/>
</dbReference>
<dbReference type="STRING" id="1122152.GCA_000425905_00680"/>
<keyword evidence="3 6" id="KW-0808">Transferase</keyword>
<dbReference type="SFLD" id="SFLDS00005">
    <property type="entry name" value="Isoprenoid_Synthase_Type_I"/>
    <property type="match status" value="1"/>
</dbReference>
<comment type="similarity">
    <text evidence="2 6">Belongs to the FPP/GGPP synthase family.</text>
</comment>
<dbReference type="eggNOG" id="COG0142">
    <property type="taxonomic scope" value="Bacteria"/>
</dbReference>
<proteinExistence type="inferred from homology"/>
<dbReference type="EMBL" id="AZFB01000001">
    <property type="protein sequence ID" value="KRL63760.1"/>
    <property type="molecule type" value="Genomic_DNA"/>
</dbReference>
<dbReference type="PATRIC" id="fig|1122152.4.peg.7"/>
<dbReference type="GO" id="GO:0046872">
    <property type="term" value="F:metal ion binding"/>
    <property type="evidence" value="ECO:0007669"/>
    <property type="project" value="UniProtKB-KW"/>
</dbReference>
<reference evidence="7 8" key="1">
    <citation type="journal article" date="2015" name="Genome Announc.">
        <title>Expanding the biotechnology potential of lactobacilli through comparative genomics of 213 strains and associated genera.</title>
        <authorList>
            <person name="Sun Z."/>
            <person name="Harris H.M."/>
            <person name="McCann A."/>
            <person name="Guo C."/>
            <person name="Argimon S."/>
            <person name="Zhang W."/>
            <person name="Yang X."/>
            <person name="Jeffery I.B."/>
            <person name="Cooney J.C."/>
            <person name="Kagawa T.F."/>
            <person name="Liu W."/>
            <person name="Song Y."/>
            <person name="Salvetti E."/>
            <person name="Wrobel A."/>
            <person name="Rasinkangas P."/>
            <person name="Parkhill J."/>
            <person name="Rea M.C."/>
            <person name="O'Sullivan O."/>
            <person name="Ritari J."/>
            <person name="Douillard F.P."/>
            <person name="Paul Ross R."/>
            <person name="Yang R."/>
            <person name="Briner A.E."/>
            <person name="Felis G.E."/>
            <person name="de Vos W.M."/>
            <person name="Barrangou R."/>
            <person name="Klaenhammer T.R."/>
            <person name="Caufield P.W."/>
            <person name="Cui Y."/>
            <person name="Zhang H."/>
            <person name="O'Toole P.W."/>
        </authorList>
    </citation>
    <scope>NUCLEOTIDE SEQUENCE [LARGE SCALE GENOMIC DNA]</scope>
    <source>
        <strain evidence="7 8">DSM 15354</strain>
    </source>
</reference>
<dbReference type="GO" id="GO:0004659">
    <property type="term" value="F:prenyltransferase activity"/>
    <property type="evidence" value="ECO:0007669"/>
    <property type="project" value="InterPro"/>
</dbReference>
<dbReference type="GO" id="GO:0008299">
    <property type="term" value="P:isoprenoid biosynthetic process"/>
    <property type="evidence" value="ECO:0007669"/>
    <property type="project" value="InterPro"/>
</dbReference>
<evidence type="ECO:0000313" key="7">
    <source>
        <dbReference type="EMBL" id="KRL63760.1"/>
    </source>
</evidence>
<evidence type="ECO:0000313" key="8">
    <source>
        <dbReference type="Proteomes" id="UP000051931"/>
    </source>
</evidence>
<organism evidence="7 8">
    <name type="scientific">Lactobacillus psittaci DSM 15354</name>
    <dbReference type="NCBI Taxonomy" id="1122152"/>
    <lineage>
        <taxon>Bacteria</taxon>
        <taxon>Bacillati</taxon>
        <taxon>Bacillota</taxon>
        <taxon>Bacilli</taxon>
        <taxon>Lactobacillales</taxon>
        <taxon>Lactobacillaceae</taxon>
        <taxon>Lactobacillus</taxon>
    </lineage>
</organism>
<name>A0A0R1S3Y0_9LACO</name>
<dbReference type="PANTHER" id="PTHR12001">
    <property type="entry name" value="GERANYLGERANYL PYROPHOSPHATE SYNTHASE"/>
    <property type="match status" value="1"/>
</dbReference>
<accession>A0A0R1S3Y0</accession>